<dbReference type="Pfam" id="PF22594">
    <property type="entry name" value="GTP-eEF1A_C"/>
    <property type="match status" value="1"/>
</dbReference>
<dbReference type="InterPro" id="IPR009001">
    <property type="entry name" value="Transl_elong_EF1A/Init_IF2_C"/>
</dbReference>
<dbReference type="CDD" id="cd03705">
    <property type="entry name" value="EF1_alpha_III"/>
    <property type="match status" value="1"/>
</dbReference>
<dbReference type="NCBIfam" id="NF008969">
    <property type="entry name" value="PRK12317.1"/>
    <property type="match status" value="1"/>
</dbReference>
<comment type="function">
    <text evidence="8">This protein promotes the GTP-dependent binding of aminoacyl-tRNA to the A-site of ribosomes during protein biosynthesis.</text>
</comment>
<proteinExistence type="evidence at transcript level"/>
<keyword evidence="6" id="KW-0648">Protein biosynthesis</keyword>
<dbReference type="InterPro" id="IPR031157">
    <property type="entry name" value="G_TR_CS"/>
</dbReference>
<dbReference type="Pfam" id="PF00009">
    <property type="entry name" value="GTP_EFTU"/>
    <property type="match status" value="1"/>
</dbReference>
<dbReference type="InterPro" id="IPR050100">
    <property type="entry name" value="TRAFAC_GTPase_members"/>
</dbReference>
<dbReference type="CDD" id="cd03693">
    <property type="entry name" value="EF1_alpha_II"/>
    <property type="match status" value="1"/>
</dbReference>
<dbReference type="InterPro" id="IPR004161">
    <property type="entry name" value="EFTu-like_2"/>
</dbReference>
<dbReference type="PRINTS" id="PR00315">
    <property type="entry name" value="ELONGATNFCT"/>
</dbReference>
<dbReference type="GO" id="GO:0005737">
    <property type="term" value="C:cytoplasm"/>
    <property type="evidence" value="ECO:0007669"/>
    <property type="project" value="UniProtKB-SubCell"/>
</dbReference>
<dbReference type="Pfam" id="PF03144">
    <property type="entry name" value="GTP_EFTU_D2"/>
    <property type="match status" value="1"/>
</dbReference>
<dbReference type="AlphaFoldDB" id="A0A286Q4Z0"/>
<dbReference type="InterPro" id="IPR004539">
    <property type="entry name" value="Transl_elong_EF1A_euk/arc"/>
</dbReference>
<feature type="domain" description="Tr-type G" evidence="10">
    <location>
        <begin position="5"/>
        <end position="243"/>
    </location>
</feature>
<dbReference type="GO" id="GO:0003924">
    <property type="term" value="F:GTPase activity"/>
    <property type="evidence" value="ECO:0007669"/>
    <property type="project" value="UniProtKB-UniRule"/>
</dbReference>
<keyword evidence="3" id="KW-0963">Cytoplasm</keyword>
<dbReference type="PROSITE" id="PS51722">
    <property type="entry name" value="G_TR_2"/>
    <property type="match status" value="1"/>
</dbReference>
<dbReference type="GO" id="GO:0003746">
    <property type="term" value="F:translation elongation factor activity"/>
    <property type="evidence" value="ECO:0007669"/>
    <property type="project" value="UniProtKB-UniRule"/>
</dbReference>
<keyword evidence="7 8" id="KW-0342">GTP-binding</keyword>
<evidence type="ECO:0000256" key="8">
    <source>
        <dbReference type="RuleBase" id="RU000325"/>
    </source>
</evidence>
<keyword evidence="5 8" id="KW-0251">Elongation factor</keyword>
<evidence type="ECO:0000256" key="6">
    <source>
        <dbReference type="ARBA" id="ARBA00022917"/>
    </source>
</evidence>
<dbReference type="InterPro" id="IPR009000">
    <property type="entry name" value="Transl_B-barrel_sf"/>
</dbReference>
<dbReference type="PANTHER" id="PTHR23115">
    <property type="entry name" value="TRANSLATION FACTOR"/>
    <property type="match status" value="1"/>
</dbReference>
<evidence type="ECO:0000313" key="11">
    <source>
        <dbReference type="EMBL" id="AOR07115.1"/>
    </source>
</evidence>
<name>A0A286Q4Z0_MESSO</name>
<dbReference type="InterPro" id="IPR027417">
    <property type="entry name" value="P-loop_NTPase"/>
</dbReference>
<evidence type="ECO:0000256" key="3">
    <source>
        <dbReference type="ARBA" id="ARBA00022490"/>
    </source>
</evidence>
<dbReference type="FunFam" id="2.40.30.10:FF:000005">
    <property type="entry name" value="Elongation factor 1-alpha"/>
    <property type="match status" value="1"/>
</dbReference>
<reference evidence="11" key="1">
    <citation type="journal article" date="2017" name="Proc. R. Soc. B">
        <title>Punctuated invasion of water, ice, snow and terrestrial ecozones by segmented worms (Oligochaeta: Enchytraeidae: Mesenchytraeus).</title>
        <authorList>
            <person name="Lang S.A."/>
            <person name="Saglam N."/>
            <person name="Kawash J."/>
            <person name="Shain D.H."/>
        </authorList>
    </citation>
    <scope>NUCLEOTIDE SEQUENCE</scope>
</reference>
<evidence type="ECO:0000256" key="5">
    <source>
        <dbReference type="ARBA" id="ARBA00022768"/>
    </source>
</evidence>
<dbReference type="Gene3D" id="2.40.30.10">
    <property type="entry name" value="Translation factors"/>
    <property type="match status" value="2"/>
</dbReference>
<dbReference type="HAMAP" id="MF_00118_A">
    <property type="entry name" value="EF_Tu_A"/>
    <property type="match status" value="1"/>
</dbReference>
<dbReference type="EMBL" id="KU728818">
    <property type="protein sequence ID" value="AOR07115.1"/>
    <property type="molecule type" value="mRNA"/>
</dbReference>
<feature type="region of interest" description="Disordered" evidence="9">
    <location>
        <begin position="447"/>
        <end position="468"/>
    </location>
</feature>
<protein>
    <recommendedName>
        <fullName evidence="8">Elongation factor 1-alpha</fullName>
    </recommendedName>
</protein>
<organism evidence="11">
    <name type="scientific">Mesenchytraeus solifugus</name>
    <name type="common">Glacier ice worm</name>
    <dbReference type="NCBI Taxonomy" id="223748"/>
    <lineage>
        <taxon>Eukaryota</taxon>
        <taxon>Metazoa</taxon>
        <taxon>Spiralia</taxon>
        <taxon>Lophotrochozoa</taxon>
        <taxon>Annelida</taxon>
        <taxon>Clitellata</taxon>
        <taxon>Oligochaeta</taxon>
        <taxon>Enchytraeida</taxon>
        <taxon>Enchytraeidae</taxon>
        <taxon>Mesenchytraeus</taxon>
    </lineage>
</organism>
<evidence type="ECO:0000259" key="10">
    <source>
        <dbReference type="PROSITE" id="PS51722"/>
    </source>
</evidence>
<dbReference type="Gene3D" id="3.40.50.300">
    <property type="entry name" value="P-loop containing nucleotide triphosphate hydrolases"/>
    <property type="match status" value="1"/>
</dbReference>
<dbReference type="CDD" id="cd01883">
    <property type="entry name" value="EF1_alpha"/>
    <property type="match status" value="1"/>
</dbReference>
<dbReference type="SUPFAM" id="SSF52540">
    <property type="entry name" value="P-loop containing nucleoside triphosphate hydrolases"/>
    <property type="match status" value="1"/>
</dbReference>
<accession>A0A286Q4Z0</accession>
<evidence type="ECO:0000256" key="7">
    <source>
        <dbReference type="ARBA" id="ARBA00023134"/>
    </source>
</evidence>
<dbReference type="PROSITE" id="PS00301">
    <property type="entry name" value="G_TR_1"/>
    <property type="match status" value="1"/>
</dbReference>
<sequence>MGSEKVHINIVVIGHVDSGKSTTTGHLIYKCGGIDKRTIEKFEKEAQEMGKGSFKYAWVLDKLKAERERGITIDIALWKFETAKYYITIIDAPGHRDFIKNMITGTSQADCAVLIVAAGVGEFEAGISKNGQTREHALLAFTLGVKQLIVGVNKMDSTEPPFSEARFKEIQKEVQTYIKKIGYNPDVVPFIPISGWHGDNMLEASPKMTWFKGWTVTKADKKVYNGVTLMDALDNVDVPKRPSDRPLRLPLQDVYKIGGIGTVPVGRVETGVIKPGMLVTFAPVNLTTEVKSVEMHHTAMEEAHPGDNVGFNVKNVSVKDIRRGNVAGDSKNDPPKETEEFKAQVIILNHPGQINAGYAPVVDCHTSHIACKFRDLLEKIDRRSGKKLEDNPPNVKSGDAAIVEMVPQKPMCVESFAEYAPLGRFAVRDMRQTVAVGVIKSVKKREGGQAKVTKAAQKAGVPSAPKKK</sequence>
<evidence type="ECO:0000256" key="9">
    <source>
        <dbReference type="SAM" id="MobiDB-lite"/>
    </source>
</evidence>
<dbReference type="GO" id="GO:0005525">
    <property type="term" value="F:GTP binding"/>
    <property type="evidence" value="ECO:0007669"/>
    <property type="project" value="UniProtKB-UniRule"/>
</dbReference>
<dbReference type="InterPro" id="IPR054696">
    <property type="entry name" value="GTP-eEF1A_C"/>
</dbReference>
<evidence type="ECO:0000256" key="1">
    <source>
        <dbReference type="ARBA" id="ARBA00004496"/>
    </source>
</evidence>
<dbReference type="SUPFAM" id="SSF50465">
    <property type="entry name" value="EF-Tu/eEF-1alpha/eIF2-gamma C-terminal domain"/>
    <property type="match status" value="1"/>
</dbReference>
<dbReference type="FunFam" id="3.40.50.300:FF:000090">
    <property type="entry name" value="Elongation factor 1-alpha"/>
    <property type="match status" value="1"/>
</dbReference>
<evidence type="ECO:0000256" key="2">
    <source>
        <dbReference type="ARBA" id="ARBA00007249"/>
    </source>
</evidence>
<comment type="similarity">
    <text evidence="2 8">Belongs to the TRAFAC class translation factor GTPase superfamily. Classic translation factor GTPase family. EF-Tu/EF-1A subfamily.</text>
</comment>
<keyword evidence="4 8" id="KW-0547">Nucleotide-binding</keyword>
<dbReference type="SUPFAM" id="SSF50447">
    <property type="entry name" value="Translation proteins"/>
    <property type="match status" value="1"/>
</dbReference>
<dbReference type="NCBIfam" id="TIGR00483">
    <property type="entry name" value="EF-1_alpha"/>
    <property type="match status" value="1"/>
</dbReference>
<evidence type="ECO:0000256" key="4">
    <source>
        <dbReference type="ARBA" id="ARBA00022741"/>
    </source>
</evidence>
<comment type="subcellular location">
    <subcellularLocation>
        <location evidence="1">Cytoplasm</location>
    </subcellularLocation>
</comment>
<dbReference type="InterPro" id="IPR000795">
    <property type="entry name" value="T_Tr_GTP-bd_dom"/>
</dbReference>
<dbReference type="FunFam" id="2.40.30.10:FF:000003">
    <property type="entry name" value="Elongation factor 1-alpha"/>
    <property type="match status" value="1"/>
</dbReference>